<reference evidence="2 3" key="1">
    <citation type="submission" date="2018-06" db="EMBL/GenBank/DDBJ databases">
        <title>Genomic Encyclopedia of Type Strains, Phase IV (KMG-IV): sequencing the most valuable type-strain genomes for metagenomic binning, comparative biology and taxonomic classification.</title>
        <authorList>
            <person name="Goeker M."/>
        </authorList>
    </citation>
    <scope>NUCLEOTIDE SEQUENCE [LARGE SCALE GENOMIC DNA]</scope>
    <source>
        <strain evidence="2 3">DSM 22112</strain>
    </source>
</reference>
<accession>A0A366HZB2</accession>
<gene>
    <name evidence="2" type="ORF">DES36_11922</name>
</gene>
<dbReference type="Pfam" id="PF13730">
    <property type="entry name" value="HTH_36"/>
    <property type="match status" value="1"/>
</dbReference>
<dbReference type="Proteomes" id="UP000253490">
    <property type="component" value="Unassembled WGS sequence"/>
</dbReference>
<evidence type="ECO:0000256" key="1">
    <source>
        <dbReference type="SAM" id="MobiDB-lite"/>
    </source>
</evidence>
<dbReference type="Gene3D" id="1.10.10.10">
    <property type="entry name" value="Winged helix-like DNA-binding domain superfamily/Winged helix DNA-binding domain"/>
    <property type="match status" value="1"/>
</dbReference>
<dbReference type="RefSeq" id="WP_170128294.1">
    <property type="nucleotide sequence ID" value="NZ_QNRX01000019.1"/>
</dbReference>
<comment type="caution">
    <text evidence="2">The sequence shown here is derived from an EMBL/GenBank/DDBJ whole genome shotgun (WGS) entry which is preliminary data.</text>
</comment>
<dbReference type="AlphaFoldDB" id="A0A366HZB2"/>
<sequence length="318" mass="36831">MNFRDILEAKGVKARGYGIIPKLAMLDRELTIEAKAIYSYFCSYAGAGTTAFPSRDKICDDLGISVKRYYKHFSLLKQLGYVEVRQVKKENNKFSYNIYNLIENPKKIEVKANEENPEKESDLGEENKPCGHFDYTEEKKENPCGRFDYTEEKEENPCGRFEHTQIRHTQNDHTISNSSSFISNNVLYNHQSSLGTLDKPKQTDIEDLLEKIYRKIEIEDLKKAYPNDTEFLEEIVFNIMDMYLSSSITIQGERKPQSLIQAAISRLTYFHVETLINKYKQISTSTQITNYKAYIQTMIYNSIFENNLDSINTVGSLV</sequence>
<dbReference type="EMBL" id="QNRX01000019">
    <property type="protein sequence ID" value="RBP59297.1"/>
    <property type="molecule type" value="Genomic_DNA"/>
</dbReference>
<evidence type="ECO:0000313" key="2">
    <source>
        <dbReference type="EMBL" id="RBP59297.1"/>
    </source>
</evidence>
<evidence type="ECO:0000313" key="3">
    <source>
        <dbReference type="Proteomes" id="UP000253490"/>
    </source>
</evidence>
<organism evidence="2 3">
    <name type="scientific">Alkalibaculum bacchi</name>
    <dbReference type="NCBI Taxonomy" id="645887"/>
    <lineage>
        <taxon>Bacteria</taxon>
        <taxon>Bacillati</taxon>
        <taxon>Bacillota</taxon>
        <taxon>Clostridia</taxon>
        <taxon>Eubacteriales</taxon>
        <taxon>Eubacteriaceae</taxon>
        <taxon>Alkalibaculum</taxon>
    </lineage>
</organism>
<dbReference type="InterPro" id="IPR036388">
    <property type="entry name" value="WH-like_DNA-bd_sf"/>
</dbReference>
<feature type="region of interest" description="Disordered" evidence="1">
    <location>
        <begin position="114"/>
        <end position="134"/>
    </location>
</feature>
<keyword evidence="3" id="KW-1185">Reference proteome</keyword>
<protein>
    <submittedName>
        <fullName evidence="2">Helix-turn-helix protein</fullName>
    </submittedName>
</protein>
<proteinExistence type="predicted"/>
<name>A0A366HZB2_9FIRM</name>